<dbReference type="AlphaFoldDB" id="A0A0A1Z2S4"/>
<evidence type="ECO:0000313" key="7">
    <source>
        <dbReference type="Proteomes" id="UP000030060"/>
    </source>
</evidence>
<dbReference type="FunFam" id="3.40.605.10:FF:000007">
    <property type="entry name" value="NAD/NADP-dependent betaine aldehyde dehydrogenase"/>
    <property type="match status" value="1"/>
</dbReference>
<protein>
    <recommendedName>
        <fullName evidence="5">Aldehyde dehydrogenase domain-containing protein</fullName>
    </recommendedName>
</protein>
<dbReference type="InterPro" id="IPR044086">
    <property type="entry name" value="LUC3-like"/>
</dbReference>
<organism evidence="6 7">
    <name type="scientific">Pseudomonas fluorescens LMG 5329</name>
    <dbReference type="NCBI Taxonomy" id="1324332"/>
    <lineage>
        <taxon>Bacteria</taxon>
        <taxon>Pseudomonadati</taxon>
        <taxon>Pseudomonadota</taxon>
        <taxon>Gammaproteobacteria</taxon>
        <taxon>Pseudomonadales</taxon>
        <taxon>Pseudomonadaceae</taxon>
        <taxon>Pseudomonas</taxon>
    </lineage>
</organism>
<dbReference type="EMBL" id="ASGY01000055">
    <property type="protein sequence ID" value="KGE68605.1"/>
    <property type="molecule type" value="Genomic_DNA"/>
</dbReference>
<accession>A0A0A1Z2S4</accession>
<feature type="active site" evidence="3">
    <location>
        <position position="266"/>
    </location>
</feature>
<comment type="caution">
    <text evidence="6">The sequence shown here is derived from an EMBL/GenBank/DDBJ whole genome shotgun (WGS) entry which is preliminary data.</text>
</comment>
<dbReference type="Gene3D" id="3.40.605.10">
    <property type="entry name" value="Aldehyde Dehydrogenase, Chain A, domain 1"/>
    <property type="match status" value="1"/>
</dbReference>
<dbReference type="InterPro" id="IPR016162">
    <property type="entry name" value="Ald_DH_N"/>
</dbReference>
<sequence length="491" mass="52831">MSEMSAEFQKEQSTRASLLKRANLEAGFFNFIGGKRVSLGGTLDVVNPATGEAIASVPDVGQEGLDQAVAAARGAFPAWAATPYAERRGLLSSFIARIKEHEPDLIALLTAEHGRPLSTSTWELQTLTDEYGPALINLELPSEESDTKTMGHVIKRYTPLGVVCAISPWNAPVLLSFLKVLAALVTGNTIVLKPSPYAPLTVLRIADYGIDLLPPGVLNIITGGDTLGPLMTAHPGFDKVTFTGSTQTGKRVMNSVATTLKRLTLELGGNDPAIVLPDADPEKIAESLFWSMFMLNGHACISLKRLYIHESIYPAVTQALISYATQIKTGDGYAPDSALGPVQNKMQFQQIQATWAEIESSGTKVLYQGEAPDQGYFFPVTMLDNPADDASFVKKEVFGPIRSVMKYTDLDDVIRRANDTSYGLGSSVWGTDTKQLVEVASQLKSGTVWINQHASLAGDLPFGGHKESGFGVEFGIEGLKSYCSVQVIATK</sequence>
<evidence type="ECO:0000256" key="2">
    <source>
        <dbReference type="ARBA" id="ARBA00023002"/>
    </source>
</evidence>
<dbReference type="Gene3D" id="3.40.309.10">
    <property type="entry name" value="Aldehyde Dehydrogenase, Chain A, domain 2"/>
    <property type="match status" value="1"/>
</dbReference>
<dbReference type="PANTHER" id="PTHR11699">
    <property type="entry name" value="ALDEHYDE DEHYDROGENASE-RELATED"/>
    <property type="match status" value="1"/>
</dbReference>
<evidence type="ECO:0000259" key="5">
    <source>
        <dbReference type="Pfam" id="PF00171"/>
    </source>
</evidence>
<dbReference type="InterPro" id="IPR029510">
    <property type="entry name" value="Ald_DH_CS_GLU"/>
</dbReference>
<dbReference type="Proteomes" id="UP000030060">
    <property type="component" value="Unassembled WGS sequence"/>
</dbReference>
<dbReference type="InterPro" id="IPR016163">
    <property type="entry name" value="Ald_DH_C"/>
</dbReference>
<dbReference type="SUPFAM" id="SSF53720">
    <property type="entry name" value="ALDH-like"/>
    <property type="match status" value="1"/>
</dbReference>
<dbReference type="OrthoDB" id="9812625at2"/>
<dbReference type="CDD" id="cd07106">
    <property type="entry name" value="ALDH_AldA-AAD23400"/>
    <property type="match status" value="1"/>
</dbReference>
<evidence type="ECO:0000313" key="6">
    <source>
        <dbReference type="EMBL" id="KGE68605.1"/>
    </source>
</evidence>
<dbReference type="Pfam" id="PF00171">
    <property type="entry name" value="Aldedh"/>
    <property type="match status" value="1"/>
</dbReference>
<dbReference type="PROSITE" id="PS00687">
    <property type="entry name" value="ALDEHYDE_DEHYDR_GLU"/>
    <property type="match status" value="1"/>
</dbReference>
<reference evidence="6 7" key="1">
    <citation type="journal article" date="2013" name="Genome Announc.">
        <title>Draft Genome Sequence of Pseudomonas fluorescens LMG 5329, a White Line-Inducing Principle-Producing Bioindicator for the Mushroom Pathogen Pseudomonas tolaasii.</title>
        <authorList>
            <person name="Ghequire M.G."/>
            <person name="Rokni-Zadeh H."/>
            <person name="Zarrineh P."/>
            <person name="De Mot R."/>
        </authorList>
    </citation>
    <scope>NUCLEOTIDE SEQUENCE [LARGE SCALE GENOMIC DNA]</scope>
    <source>
        <strain evidence="6 7">LMG 5329</strain>
    </source>
</reference>
<dbReference type="InterPro" id="IPR015590">
    <property type="entry name" value="Aldehyde_DH_dom"/>
</dbReference>
<keyword evidence="2 4" id="KW-0560">Oxidoreductase</keyword>
<evidence type="ECO:0000256" key="4">
    <source>
        <dbReference type="RuleBase" id="RU003345"/>
    </source>
</evidence>
<dbReference type="GO" id="GO:0016620">
    <property type="term" value="F:oxidoreductase activity, acting on the aldehyde or oxo group of donors, NAD or NADP as acceptor"/>
    <property type="evidence" value="ECO:0007669"/>
    <property type="project" value="InterPro"/>
</dbReference>
<evidence type="ECO:0000256" key="1">
    <source>
        <dbReference type="ARBA" id="ARBA00009986"/>
    </source>
</evidence>
<name>A0A0A1Z2S4_PSEFL</name>
<gene>
    <name evidence="6" type="ORF">K814_0107190</name>
</gene>
<feature type="domain" description="Aldehyde dehydrogenase" evidence="5">
    <location>
        <begin position="41"/>
        <end position="487"/>
    </location>
</feature>
<dbReference type="RefSeq" id="WP_080642367.1">
    <property type="nucleotide sequence ID" value="NZ_ASGY01000055.1"/>
</dbReference>
<evidence type="ECO:0000256" key="3">
    <source>
        <dbReference type="PROSITE-ProRule" id="PRU10007"/>
    </source>
</evidence>
<proteinExistence type="inferred from homology"/>
<dbReference type="InterPro" id="IPR016161">
    <property type="entry name" value="Ald_DH/histidinol_DH"/>
</dbReference>
<comment type="similarity">
    <text evidence="1 4">Belongs to the aldehyde dehydrogenase family.</text>
</comment>